<dbReference type="EMBL" id="KV907493">
    <property type="protein sequence ID" value="OOG00967.1"/>
    <property type="molecule type" value="Genomic_DNA"/>
</dbReference>
<feature type="region of interest" description="Disordered" evidence="1">
    <location>
        <begin position="171"/>
        <end position="190"/>
    </location>
</feature>
<keyword evidence="2" id="KW-0732">Signal</keyword>
<gene>
    <name evidence="3" type="ORF">ASPCADRAFT_202814</name>
</gene>
<proteinExistence type="predicted"/>
<evidence type="ECO:0000256" key="1">
    <source>
        <dbReference type="SAM" id="MobiDB-lite"/>
    </source>
</evidence>
<evidence type="ECO:0000313" key="4">
    <source>
        <dbReference type="Proteomes" id="UP000188318"/>
    </source>
</evidence>
<dbReference type="OMA" id="ACHVAID"/>
<sequence length="332" mass="36256">MMRSGLQKPGAIPFLALLFFSLFSLVPSLAKEWDFSNLHLGYIGYRSEVRQVSRVKEGCTDVRSRFRVTGGQWKPWLLDGYSPSYYERKARPRRCAVDAPSRSAFEAAVVFDTDPLAYPVRESSAFTRGVRAFKALVVRQPDPGLPPSFPAEGDSIEKLPTRLTSLINSSVIPTPLHDDEPPRVRSNSGTIPAASSMVEVSRWLLNVSRESWQQVCRAGSEYLENATAWHGLLGSAPPHSGLSRLASNSSSGPVVPQEPMVLPKAMMNVSEDMNASHSALMRPIATPVPSPNSTAMAAGQSKVAGLQQESERVRRGSCMAIVIGLVVGVMWF</sequence>
<dbReference type="OrthoDB" id="4344543at2759"/>
<dbReference type="VEuPathDB" id="FungiDB:ASPCADRAFT_202814"/>
<reference evidence="4" key="1">
    <citation type="journal article" date="2017" name="Genome Biol.">
        <title>Comparative genomics reveals high biological diversity and specific adaptations in the industrially and medically important fungal genus Aspergillus.</title>
        <authorList>
            <person name="de Vries R.P."/>
            <person name="Riley R."/>
            <person name="Wiebenga A."/>
            <person name="Aguilar-Osorio G."/>
            <person name="Amillis S."/>
            <person name="Uchima C.A."/>
            <person name="Anderluh G."/>
            <person name="Asadollahi M."/>
            <person name="Askin M."/>
            <person name="Barry K."/>
            <person name="Battaglia E."/>
            <person name="Bayram O."/>
            <person name="Benocci T."/>
            <person name="Braus-Stromeyer S.A."/>
            <person name="Caldana C."/>
            <person name="Canovas D."/>
            <person name="Cerqueira G.C."/>
            <person name="Chen F."/>
            <person name="Chen W."/>
            <person name="Choi C."/>
            <person name="Clum A."/>
            <person name="Dos Santos R.A."/>
            <person name="Damasio A.R."/>
            <person name="Diallinas G."/>
            <person name="Emri T."/>
            <person name="Fekete E."/>
            <person name="Flipphi M."/>
            <person name="Freyberg S."/>
            <person name="Gallo A."/>
            <person name="Gournas C."/>
            <person name="Habgood R."/>
            <person name="Hainaut M."/>
            <person name="Harispe M.L."/>
            <person name="Henrissat B."/>
            <person name="Hilden K.S."/>
            <person name="Hope R."/>
            <person name="Hossain A."/>
            <person name="Karabika E."/>
            <person name="Karaffa L."/>
            <person name="Karanyi Z."/>
            <person name="Krasevec N."/>
            <person name="Kuo A."/>
            <person name="Kusch H."/>
            <person name="LaButti K."/>
            <person name="Lagendijk E.L."/>
            <person name="Lapidus A."/>
            <person name="Levasseur A."/>
            <person name="Lindquist E."/>
            <person name="Lipzen A."/>
            <person name="Logrieco A.F."/>
            <person name="MacCabe A."/>
            <person name="Maekelae M.R."/>
            <person name="Malavazi I."/>
            <person name="Melin P."/>
            <person name="Meyer V."/>
            <person name="Mielnichuk N."/>
            <person name="Miskei M."/>
            <person name="Molnar A.P."/>
            <person name="Mule G."/>
            <person name="Ngan C.Y."/>
            <person name="Orejas M."/>
            <person name="Orosz E."/>
            <person name="Ouedraogo J.P."/>
            <person name="Overkamp K.M."/>
            <person name="Park H.-S."/>
            <person name="Perrone G."/>
            <person name="Piumi F."/>
            <person name="Punt P.J."/>
            <person name="Ram A.F."/>
            <person name="Ramon A."/>
            <person name="Rauscher S."/>
            <person name="Record E."/>
            <person name="Riano-Pachon D.M."/>
            <person name="Robert V."/>
            <person name="Roehrig J."/>
            <person name="Ruller R."/>
            <person name="Salamov A."/>
            <person name="Salih N.S."/>
            <person name="Samson R.A."/>
            <person name="Sandor E."/>
            <person name="Sanguinetti M."/>
            <person name="Schuetze T."/>
            <person name="Sepcic K."/>
            <person name="Shelest E."/>
            <person name="Sherlock G."/>
            <person name="Sophianopoulou V."/>
            <person name="Squina F.M."/>
            <person name="Sun H."/>
            <person name="Susca A."/>
            <person name="Todd R.B."/>
            <person name="Tsang A."/>
            <person name="Unkles S.E."/>
            <person name="van de Wiele N."/>
            <person name="van Rossen-Uffink D."/>
            <person name="Oliveira J.V."/>
            <person name="Vesth T.C."/>
            <person name="Visser J."/>
            <person name="Yu J.-H."/>
            <person name="Zhou M."/>
            <person name="Andersen M.R."/>
            <person name="Archer D.B."/>
            <person name="Baker S.E."/>
            <person name="Benoit I."/>
            <person name="Brakhage A.A."/>
            <person name="Braus G.H."/>
            <person name="Fischer R."/>
            <person name="Frisvad J.C."/>
            <person name="Goldman G.H."/>
            <person name="Houbraken J."/>
            <person name="Oakley B."/>
            <person name="Pocsi I."/>
            <person name="Scazzocchio C."/>
            <person name="Seiboth B."/>
            <person name="vanKuyk P.A."/>
            <person name="Wortman J."/>
            <person name="Dyer P.S."/>
            <person name="Grigoriev I.V."/>
        </authorList>
    </citation>
    <scope>NUCLEOTIDE SEQUENCE [LARGE SCALE GENOMIC DNA]</scope>
    <source>
        <strain evidence="4">ITEM 5010</strain>
    </source>
</reference>
<evidence type="ECO:0000256" key="2">
    <source>
        <dbReference type="SAM" id="SignalP"/>
    </source>
</evidence>
<name>A0A1R3S2I7_ASPC5</name>
<dbReference type="AlphaFoldDB" id="A0A1R3S2I7"/>
<protein>
    <submittedName>
        <fullName evidence="3">Uncharacterized protein</fullName>
    </submittedName>
</protein>
<dbReference type="Proteomes" id="UP000188318">
    <property type="component" value="Unassembled WGS sequence"/>
</dbReference>
<keyword evidence="4" id="KW-1185">Reference proteome</keyword>
<organism evidence="3 4">
    <name type="scientific">Aspergillus carbonarius (strain ITEM 5010)</name>
    <dbReference type="NCBI Taxonomy" id="602072"/>
    <lineage>
        <taxon>Eukaryota</taxon>
        <taxon>Fungi</taxon>
        <taxon>Dikarya</taxon>
        <taxon>Ascomycota</taxon>
        <taxon>Pezizomycotina</taxon>
        <taxon>Eurotiomycetes</taxon>
        <taxon>Eurotiomycetidae</taxon>
        <taxon>Eurotiales</taxon>
        <taxon>Aspergillaceae</taxon>
        <taxon>Aspergillus</taxon>
        <taxon>Aspergillus subgen. Circumdati</taxon>
    </lineage>
</organism>
<evidence type="ECO:0000313" key="3">
    <source>
        <dbReference type="EMBL" id="OOG00967.1"/>
    </source>
</evidence>
<feature type="chain" id="PRO_5010185354" evidence="2">
    <location>
        <begin position="31"/>
        <end position="332"/>
    </location>
</feature>
<feature type="signal peptide" evidence="2">
    <location>
        <begin position="1"/>
        <end position="30"/>
    </location>
</feature>
<accession>A0A1R3S2I7</accession>